<sequence length="501" mass="58220">MFESPIISYNSKDRKRRKLKYKYINSLKRKYEHLVGTQGGSKGSTKDTSGLPTPGNSAAEASDGDGREEDELSRLRRRKRRIRLQSILGHAADEDEDEAEAEGAVGSEDDDGYEDGYLDEKDPEKIFYSKYYVPEETYEVWTTSINNRIPIQRRSMSYHVFRTIEKYAHKKVAASLALSSKKLTGFFEVIRSGYETCPRERITNYQKVHLHHLVDLLYINILRGDFDTAYRCFSLLIRMNFVDLRSMWNLGSKILEHYNLDDQERFLEWMSTVLTSNSAFPQNSKNQLDPVFRSGSRTHIPNFVLSWLWLVLENAVKERVFSSGHDINWLLDKISELVLRPPYMDDAEVWFIYAMCYFIKADKLSLQLKQEGSLNGLKGSQLDIARNQVIENIHHVKNHLRICEEKGGFQYPKRVIEAQLVEFEKRLYPESSTHINYPGYETFPLEESDTEDNLVSINFLQDRFDAQVIQDFNVQQPIDEDGPFVEQPVHFGMGSDYSESE</sequence>
<dbReference type="PANTHER" id="PTHR28244">
    <property type="entry name" value="RNA POLYMERASE I-SPECIFIC TRANSCRIPTION INITIATION FACTOR RRN11"/>
    <property type="match status" value="1"/>
</dbReference>
<organism evidence="2 3">
    <name type="scientific">Eremothecium cymbalariae (strain CBS 270.75 / DBVPG 7215 / KCTC 17166 / NRRL Y-17582)</name>
    <name type="common">Yeast</name>
    <dbReference type="NCBI Taxonomy" id="931890"/>
    <lineage>
        <taxon>Eukaryota</taxon>
        <taxon>Fungi</taxon>
        <taxon>Dikarya</taxon>
        <taxon>Ascomycota</taxon>
        <taxon>Saccharomycotina</taxon>
        <taxon>Saccharomycetes</taxon>
        <taxon>Saccharomycetales</taxon>
        <taxon>Saccharomycetaceae</taxon>
        <taxon>Eremothecium</taxon>
    </lineage>
</organism>
<dbReference type="EMBL" id="CP002499">
    <property type="protein sequence ID" value="AET38562.1"/>
    <property type="molecule type" value="Genomic_DNA"/>
</dbReference>
<dbReference type="OMA" id="EVWFIYA"/>
<dbReference type="GO" id="GO:0001181">
    <property type="term" value="F:RNA polymerase I general transcription initiation factor activity"/>
    <property type="evidence" value="ECO:0007669"/>
    <property type="project" value="InterPro"/>
</dbReference>
<dbReference type="InterPro" id="IPR053029">
    <property type="entry name" value="RNA_pol_I-specific_init_factor"/>
</dbReference>
<dbReference type="FunCoup" id="G8JQZ3">
    <property type="interactions" value="84"/>
</dbReference>
<proteinExistence type="predicted"/>
<dbReference type="GO" id="GO:0001164">
    <property type="term" value="F:RNA polymerase I core promoter sequence-specific DNA binding"/>
    <property type="evidence" value="ECO:0007669"/>
    <property type="project" value="EnsemblFungi"/>
</dbReference>
<dbReference type="InParanoid" id="G8JQZ3"/>
<gene>
    <name evidence="2" type="ordered locus">Ecym_3049</name>
</gene>
<dbReference type="GO" id="GO:0017025">
    <property type="term" value="F:TBP-class protein binding"/>
    <property type="evidence" value="ECO:0007669"/>
    <property type="project" value="EnsemblFungi"/>
</dbReference>
<evidence type="ECO:0008006" key="4">
    <source>
        <dbReference type="Google" id="ProtNLM"/>
    </source>
</evidence>
<dbReference type="Proteomes" id="UP000006790">
    <property type="component" value="Chromosome 3"/>
</dbReference>
<keyword evidence="3" id="KW-1185">Reference proteome</keyword>
<evidence type="ECO:0000313" key="2">
    <source>
        <dbReference type="EMBL" id="AET38562.1"/>
    </source>
</evidence>
<dbReference type="GeneID" id="11470863"/>
<dbReference type="KEGG" id="erc:Ecym_3049"/>
<dbReference type="InterPro" id="IPR007224">
    <property type="entry name" value="TIF_Rrn11"/>
</dbReference>
<dbReference type="Pfam" id="PF04090">
    <property type="entry name" value="Rrn11"/>
    <property type="match status" value="1"/>
</dbReference>
<feature type="region of interest" description="Disordered" evidence="1">
    <location>
        <begin position="89"/>
        <end position="119"/>
    </location>
</feature>
<feature type="compositionally biased region" description="Acidic residues" evidence="1">
    <location>
        <begin position="93"/>
        <end position="117"/>
    </location>
</feature>
<name>G8JQZ3_ERECY</name>
<dbReference type="AlphaFoldDB" id="G8JQZ3"/>
<feature type="compositionally biased region" description="Acidic residues" evidence="1">
    <location>
        <begin position="62"/>
        <end position="71"/>
    </location>
</feature>
<dbReference type="PANTHER" id="PTHR28244:SF1">
    <property type="entry name" value="RNA POLYMERASE I-SPECIFIC TRANSCRIPTION INITIATION FACTOR RRN11"/>
    <property type="match status" value="1"/>
</dbReference>
<protein>
    <recommendedName>
        <fullName evidence="4">RNA polymerase I-specific transcription initiation factor RRN11</fullName>
    </recommendedName>
</protein>
<accession>G8JQZ3</accession>
<dbReference type="eggNOG" id="ENOG502R1IK">
    <property type="taxonomic scope" value="Eukaryota"/>
</dbReference>
<dbReference type="HOGENOM" id="CLU_034126_0_0_1"/>
<dbReference type="RefSeq" id="XP_003645379.1">
    <property type="nucleotide sequence ID" value="XM_003645331.1"/>
</dbReference>
<reference evidence="3" key="1">
    <citation type="journal article" date="2012" name="G3 (Bethesda)">
        <title>Pichia sorbitophila, an interspecies yeast hybrid reveals early steps of genome resolution following polyploidization.</title>
        <authorList>
            <person name="Leh Louis V."/>
            <person name="Despons L."/>
            <person name="Friedrich A."/>
            <person name="Martin T."/>
            <person name="Durrens P."/>
            <person name="Casaregola S."/>
            <person name="Neuveglise C."/>
            <person name="Fairhead C."/>
            <person name="Marck C."/>
            <person name="Cruz J.A."/>
            <person name="Straub M.L."/>
            <person name="Kugler V."/>
            <person name="Sacerdot C."/>
            <person name="Uzunov Z."/>
            <person name="Thierry A."/>
            <person name="Weiss S."/>
            <person name="Bleykasten C."/>
            <person name="De Montigny J."/>
            <person name="Jacques N."/>
            <person name="Jung P."/>
            <person name="Lemaire M."/>
            <person name="Mallet S."/>
            <person name="Morel G."/>
            <person name="Richard G.F."/>
            <person name="Sarkar A."/>
            <person name="Savel G."/>
            <person name="Schacherer J."/>
            <person name="Seret M.L."/>
            <person name="Talla E."/>
            <person name="Samson G."/>
            <person name="Jubin C."/>
            <person name="Poulain J."/>
            <person name="Vacherie B."/>
            <person name="Barbe V."/>
            <person name="Pelletier E."/>
            <person name="Sherman D.J."/>
            <person name="Westhof E."/>
            <person name="Weissenbach J."/>
            <person name="Baret P.V."/>
            <person name="Wincker P."/>
            <person name="Gaillardin C."/>
            <person name="Dujon B."/>
            <person name="Souciet J.L."/>
        </authorList>
    </citation>
    <scope>NUCLEOTIDE SEQUENCE [LARGE SCALE GENOMIC DNA]</scope>
    <source>
        <strain evidence="3">CBS 270.75 / DBVPG 7215 / KCTC 17166 / NRRL Y-17582</strain>
    </source>
</reference>
<evidence type="ECO:0000313" key="3">
    <source>
        <dbReference type="Proteomes" id="UP000006790"/>
    </source>
</evidence>
<feature type="region of interest" description="Disordered" evidence="1">
    <location>
        <begin position="32"/>
        <end position="72"/>
    </location>
</feature>
<dbReference type="GO" id="GO:0042790">
    <property type="term" value="P:nucleolar large rRNA transcription by RNA polymerase I"/>
    <property type="evidence" value="ECO:0007669"/>
    <property type="project" value="EnsemblFungi"/>
</dbReference>
<dbReference type="OrthoDB" id="2159786at2759"/>
<dbReference type="STRING" id="931890.G8JQZ3"/>
<dbReference type="GO" id="GO:0070860">
    <property type="term" value="C:RNA polymerase I core factor complex"/>
    <property type="evidence" value="ECO:0007669"/>
    <property type="project" value="EnsemblFungi"/>
</dbReference>
<evidence type="ECO:0000256" key="1">
    <source>
        <dbReference type="SAM" id="MobiDB-lite"/>
    </source>
</evidence>